<dbReference type="GO" id="GO:0005886">
    <property type="term" value="C:plasma membrane"/>
    <property type="evidence" value="ECO:0007669"/>
    <property type="project" value="UniProtKB-SubCell"/>
</dbReference>
<keyword evidence="4 7" id="KW-1133">Transmembrane helix</keyword>
<dbReference type="EMBL" id="CP014332">
    <property type="protein sequence ID" value="APS42276.1"/>
    <property type="molecule type" value="Genomic_DNA"/>
</dbReference>
<reference evidence="9 10" key="1">
    <citation type="submission" date="2016-02" db="EMBL/GenBank/DDBJ databases">
        <title>Complete Genome Sequence of Weissella jogaejeotgali FOL01.</title>
        <authorList>
            <person name="Lee J.-H."/>
            <person name="Ku H.-J."/>
        </authorList>
    </citation>
    <scope>NUCLEOTIDE SEQUENCE [LARGE SCALE GENOMIC DNA]</scope>
    <source>
        <strain evidence="9 10">FOL01</strain>
    </source>
</reference>
<evidence type="ECO:0000256" key="3">
    <source>
        <dbReference type="ARBA" id="ARBA00022692"/>
    </source>
</evidence>
<evidence type="ECO:0000256" key="5">
    <source>
        <dbReference type="ARBA" id="ARBA00023136"/>
    </source>
</evidence>
<gene>
    <name evidence="7" type="primary">ftsL</name>
    <name evidence="9" type="ORF">FOL01_1417</name>
</gene>
<evidence type="ECO:0000256" key="8">
    <source>
        <dbReference type="NCBIfam" id="TIGR02209"/>
    </source>
</evidence>
<evidence type="ECO:0000256" key="6">
    <source>
        <dbReference type="ARBA" id="ARBA00023306"/>
    </source>
</evidence>
<comment type="similarity">
    <text evidence="7">Belongs to the FtsL family.</text>
</comment>
<dbReference type="RefSeq" id="WP_075270026.1">
    <property type="nucleotide sequence ID" value="NZ_CP014332.1"/>
</dbReference>
<protein>
    <recommendedName>
        <fullName evidence="7 8">Cell division protein FtsL</fullName>
    </recommendedName>
</protein>
<evidence type="ECO:0000313" key="10">
    <source>
        <dbReference type="Proteomes" id="UP000185473"/>
    </source>
</evidence>
<keyword evidence="10" id="KW-1185">Reference proteome</keyword>
<keyword evidence="6 7" id="KW-0131">Cell cycle</keyword>
<dbReference type="STRING" id="1631871.FOL01_1417"/>
<evidence type="ECO:0000256" key="1">
    <source>
        <dbReference type="ARBA" id="ARBA00022475"/>
    </source>
</evidence>
<keyword evidence="1 7" id="KW-1003">Cell membrane</keyword>
<comment type="function">
    <text evidence="7">Essential cell division protein.</text>
</comment>
<dbReference type="AlphaFoldDB" id="A0A1L6RCM0"/>
<evidence type="ECO:0000256" key="2">
    <source>
        <dbReference type="ARBA" id="ARBA00022618"/>
    </source>
</evidence>
<feature type="transmembrane region" description="Helical" evidence="7">
    <location>
        <begin position="44"/>
        <end position="65"/>
    </location>
</feature>
<accession>A0A1L6RCM0</accession>
<sequence length="125" mass="14002">MDGLPKYNDSNVVTKQISRPKTNARHKTVKNVKMVKPKWDTVDFMMVGAAVLTVIVMAFLVIFMANKSATANTQLSTTSAQLEQVRDKNNDLKQEVSDLSNPDRLNKIAEKNGLTLNNQNIRNVK</sequence>
<evidence type="ECO:0000313" key="9">
    <source>
        <dbReference type="EMBL" id="APS42276.1"/>
    </source>
</evidence>
<dbReference type="GO" id="GO:0043093">
    <property type="term" value="P:FtsZ-dependent cytokinesis"/>
    <property type="evidence" value="ECO:0007669"/>
    <property type="project" value="UniProtKB-UniRule"/>
</dbReference>
<dbReference type="GO" id="GO:0032153">
    <property type="term" value="C:cell division site"/>
    <property type="evidence" value="ECO:0007669"/>
    <property type="project" value="UniProtKB-UniRule"/>
</dbReference>
<evidence type="ECO:0000256" key="7">
    <source>
        <dbReference type="HAMAP-Rule" id="MF_00910"/>
    </source>
</evidence>
<organism evidence="9 10">
    <name type="scientific">Weissella jogaejeotgali</name>
    <dbReference type="NCBI Taxonomy" id="1631871"/>
    <lineage>
        <taxon>Bacteria</taxon>
        <taxon>Bacillati</taxon>
        <taxon>Bacillota</taxon>
        <taxon>Bacilli</taxon>
        <taxon>Lactobacillales</taxon>
        <taxon>Lactobacillaceae</taxon>
        <taxon>Weissella</taxon>
    </lineage>
</organism>
<evidence type="ECO:0000256" key="4">
    <source>
        <dbReference type="ARBA" id="ARBA00022989"/>
    </source>
</evidence>
<dbReference type="NCBIfam" id="TIGR02209">
    <property type="entry name" value="ftsL_broad"/>
    <property type="match status" value="1"/>
</dbReference>
<dbReference type="InterPro" id="IPR011922">
    <property type="entry name" value="Cell_div_FtsL"/>
</dbReference>
<proteinExistence type="inferred from homology"/>
<dbReference type="KEGG" id="wjo:FOL01_1417"/>
<name>A0A1L6RCM0_9LACO</name>
<keyword evidence="2 7" id="KW-0132">Cell division</keyword>
<dbReference type="InterPro" id="IPR007060">
    <property type="entry name" value="FtsL/DivIC"/>
</dbReference>
<keyword evidence="5 7" id="KW-0472">Membrane</keyword>
<dbReference type="Pfam" id="PF04977">
    <property type="entry name" value="DivIC"/>
    <property type="match status" value="1"/>
</dbReference>
<dbReference type="HAMAP" id="MF_00910">
    <property type="entry name" value="FtsL"/>
    <property type="match status" value="1"/>
</dbReference>
<keyword evidence="3 7" id="KW-0812">Transmembrane</keyword>
<dbReference type="Proteomes" id="UP000185473">
    <property type="component" value="Chromosome"/>
</dbReference>
<comment type="subcellular location">
    <subcellularLocation>
        <location evidence="7">Cell membrane</location>
        <topology evidence="7">Single-pass type II membrane protein</topology>
    </subcellularLocation>
    <text evidence="7">Localizes to the division septum where it forms a ring structure.</text>
</comment>
<dbReference type="OrthoDB" id="2149581at2"/>